<name>A0A9W9LGT4_9EURO</name>
<keyword evidence="3" id="KW-1185">Reference proteome</keyword>
<dbReference type="Pfam" id="PF00561">
    <property type="entry name" value="Abhydrolase_1"/>
    <property type="match status" value="1"/>
</dbReference>
<proteinExistence type="predicted"/>
<dbReference type="Gene3D" id="3.40.50.1820">
    <property type="entry name" value="alpha/beta hydrolase"/>
    <property type="match status" value="1"/>
</dbReference>
<evidence type="ECO:0000313" key="3">
    <source>
        <dbReference type="Proteomes" id="UP001146351"/>
    </source>
</evidence>
<dbReference type="SUPFAM" id="SSF53474">
    <property type="entry name" value="alpha/beta-Hydrolases"/>
    <property type="match status" value="1"/>
</dbReference>
<protein>
    <recommendedName>
        <fullName evidence="1">AB hydrolase-1 domain-containing protein</fullName>
    </recommendedName>
</protein>
<dbReference type="EMBL" id="JAPQKO010000006">
    <property type="protein sequence ID" value="KAJ5155503.1"/>
    <property type="molecule type" value="Genomic_DNA"/>
</dbReference>
<dbReference type="OrthoDB" id="294702at2759"/>
<accession>A0A9W9LGT4</accession>
<reference evidence="2" key="1">
    <citation type="submission" date="2022-11" db="EMBL/GenBank/DDBJ databases">
        <authorList>
            <person name="Petersen C."/>
        </authorList>
    </citation>
    <scope>NUCLEOTIDE SEQUENCE</scope>
    <source>
        <strain evidence="2">IBT 21917</strain>
    </source>
</reference>
<evidence type="ECO:0000313" key="2">
    <source>
        <dbReference type="EMBL" id="KAJ5155503.1"/>
    </source>
</evidence>
<dbReference type="PANTHER" id="PTHR45763:SF46">
    <property type="entry name" value="AB HYDROLASE-1 DOMAIN-CONTAINING PROTEIN"/>
    <property type="match status" value="1"/>
</dbReference>
<evidence type="ECO:0000259" key="1">
    <source>
        <dbReference type="Pfam" id="PF00561"/>
    </source>
</evidence>
<sequence>MISSLRFFPVRSLRTCATANRHATTLHARNNQEMQLPDGRKLGYSEHGRVSDYPLLFMHGYPASRLETLGIDDTARRHNLRIITPDRNGFGLTTFDPSRRIVDWPGDVRALVQHLNIKRFAVLGGSGGSPYALACAYRLPPTMLSGVGIMGGAGPCEAGSHHMSLPYRVSAMAAHHWPASYRVLWNTLLWAFRHLLASPSGAQWIDSKLESHIGKQDDMTTEERRGVIARLVFEAFRQGTEPVVHDARLLTSSWEIPFEDVTNKVMIWHGTKDSNAPVQMIRYLAERLPLCTLQEFEEDTHFTLSRRMDEILAELVPEQSRVMEL</sequence>
<dbReference type="GO" id="GO:0072330">
    <property type="term" value="P:monocarboxylic acid biosynthetic process"/>
    <property type="evidence" value="ECO:0007669"/>
    <property type="project" value="UniProtKB-ARBA"/>
</dbReference>
<dbReference type="PANTHER" id="PTHR45763">
    <property type="entry name" value="HYDROLASE, ALPHA/BETA FOLD FAMILY PROTEIN, EXPRESSED-RELATED"/>
    <property type="match status" value="1"/>
</dbReference>
<dbReference type="Proteomes" id="UP001146351">
    <property type="component" value="Unassembled WGS sequence"/>
</dbReference>
<dbReference type="GO" id="GO:0017000">
    <property type="term" value="P:antibiotic biosynthetic process"/>
    <property type="evidence" value="ECO:0007669"/>
    <property type="project" value="UniProtKB-ARBA"/>
</dbReference>
<dbReference type="AlphaFoldDB" id="A0A9W9LGT4"/>
<reference evidence="2" key="2">
    <citation type="journal article" date="2023" name="IMA Fungus">
        <title>Comparative genomic study of the Penicillium genus elucidates a diverse pangenome and 15 lateral gene transfer events.</title>
        <authorList>
            <person name="Petersen C."/>
            <person name="Sorensen T."/>
            <person name="Nielsen M.R."/>
            <person name="Sondergaard T.E."/>
            <person name="Sorensen J.L."/>
            <person name="Fitzpatrick D.A."/>
            <person name="Frisvad J.C."/>
            <person name="Nielsen K.L."/>
        </authorList>
    </citation>
    <scope>NUCLEOTIDE SEQUENCE</scope>
    <source>
        <strain evidence="2">IBT 21917</strain>
    </source>
</reference>
<gene>
    <name evidence="2" type="ORF">N7492_008306</name>
</gene>
<dbReference type="InterPro" id="IPR000073">
    <property type="entry name" value="AB_hydrolase_1"/>
</dbReference>
<comment type="caution">
    <text evidence="2">The sequence shown here is derived from an EMBL/GenBank/DDBJ whole genome shotgun (WGS) entry which is preliminary data.</text>
</comment>
<feature type="domain" description="AB hydrolase-1" evidence="1">
    <location>
        <begin position="53"/>
        <end position="302"/>
    </location>
</feature>
<dbReference type="InterPro" id="IPR029058">
    <property type="entry name" value="AB_hydrolase_fold"/>
</dbReference>
<organism evidence="2 3">
    <name type="scientific">Penicillium capsulatum</name>
    <dbReference type="NCBI Taxonomy" id="69766"/>
    <lineage>
        <taxon>Eukaryota</taxon>
        <taxon>Fungi</taxon>
        <taxon>Dikarya</taxon>
        <taxon>Ascomycota</taxon>
        <taxon>Pezizomycotina</taxon>
        <taxon>Eurotiomycetes</taxon>
        <taxon>Eurotiomycetidae</taxon>
        <taxon>Eurotiales</taxon>
        <taxon>Aspergillaceae</taxon>
        <taxon>Penicillium</taxon>
    </lineage>
</organism>